<evidence type="ECO:0000256" key="17">
    <source>
        <dbReference type="ARBA" id="ARBA00070944"/>
    </source>
</evidence>
<dbReference type="GO" id="GO:0003723">
    <property type="term" value="F:RNA binding"/>
    <property type="evidence" value="ECO:0007669"/>
    <property type="project" value="UniProtKB-KW"/>
</dbReference>
<evidence type="ECO:0000313" key="22">
    <source>
        <dbReference type="Proteomes" id="UP000016666"/>
    </source>
</evidence>
<keyword evidence="15" id="KW-0943">RNA-mediated gene silencing</keyword>
<feature type="domain" description="SAP" evidence="20">
    <location>
        <begin position="69"/>
        <end position="103"/>
    </location>
</feature>
<organism evidence="21 22">
    <name type="scientific">Anas platyrhynchos platyrhynchos</name>
    <name type="common">Northern mallard</name>
    <dbReference type="NCBI Taxonomy" id="8840"/>
    <lineage>
        <taxon>Eukaryota</taxon>
        <taxon>Metazoa</taxon>
        <taxon>Chordata</taxon>
        <taxon>Craniata</taxon>
        <taxon>Vertebrata</taxon>
        <taxon>Euteleostomi</taxon>
        <taxon>Archelosauria</taxon>
        <taxon>Archosauria</taxon>
        <taxon>Dinosauria</taxon>
        <taxon>Saurischia</taxon>
        <taxon>Theropoda</taxon>
        <taxon>Coelurosauria</taxon>
        <taxon>Aves</taxon>
        <taxon>Neognathae</taxon>
        <taxon>Galloanserae</taxon>
        <taxon>Anseriformes</taxon>
        <taxon>Anatidae</taxon>
        <taxon>Anatinae</taxon>
        <taxon>Anas</taxon>
    </lineage>
</organism>
<dbReference type="SMART" id="SM00479">
    <property type="entry name" value="EXOIII"/>
    <property type="match status" value="1"/>
</dbReference>
<evidence type="ECO:0000256" key="13">
    <source>
        <dbReference type="ARBA" id="ARBA00022842"/>
    </source>
</evidence>
<dbReference type="FunFam" id="1.10.720.30:FF:000015">
    <property type="entry name" value="3'-5' exoribonuclease 1"/>
    <property type="match status" value="1"/>
</dbReference>
<dbReference type="Pfam" id="PF00929">
    <property type="entry name" value="RNase_T"/>
    <property type="match status" value="1"/>
</dbReference>
<evidence type="ECO:0000256" key="1">
    <source>
        <dbReference type="ARBA" id="ARBA00001849"/>
    </source>
</evidence>
<dbReference type="InterPro" id="IPR051274">
    <property type="entry name" value="3-5_Exoribonuclease"/>
</dbReference>
<keyword evidence="6" id="KW-0963">Cytoplasm</keyword>
<dbReference type="GO" id="GO:0005730">
    <property type="term" value="C:nucleolus"/>
    <property type="evidence" value="ECO:0007669"/>
    <property type="project" value="UniProtKB-SubCell"/>
</dbReference>
<evidence type="ECO:0000256" key="2">
    <source>
        <dbReference type="ARBA" id="ARBA00001946"/>
    </source>
</evidence>
<evidence type="ECO:0000256" key="7">
    <source>
        <dbReference type="ARBA" id="ARBA00022552"/>
    </source>
</evidence>
<feature type="compositionally biased region" description="Gly residues" evidence="19">
    <location>
        <begin position="33"/>
        <end position="51"/>
    </location>
</feature>
<reference evidence="21 22" key="1">
    <citation type="submission" date="2017-10" db="EMBL/GenBank/DDBJ databases">
        <title>A new Pekin duck reference genome.</title>
        <authorList>
            <person name="Hou Z.-C."/>
            <person name="Zhou Z.-K."/>
            <person name="Zhu F."/>
            <person name="Hou S.-S."/>
        </authorList>
    </citation>
    <scope>NUCLEOTIDE SEQUENCE [LARGE SCALE GENOMIC DNA]</scope>
</reference>
<dbReference type="Pfam" id="PF02037">
    <property type="entry name" value="SAP"/>
    <property type="match status" value="1"/>
</dbReference>
<evidence type="ECO:0000313" key="21">
    <source>
        <dbReference type="Ensembl" id="ENSAPLP00000032585.1"/>
    </source>
</evidence>
<comment type="catalytic activity">
    <reaction evidence="1">
        <text>Exonucleolytic cleavage in the 3'- to 5'-direction to yield nucleoside 5'-phosphates.</text>
        <dbReference type="EC" id="3.1.13.1"/>
    </reaction>
</comment>
<keyword evidence="13" id="KW-0460">Magnesium</keyword>
<dbReference type="InterPro" id="IPR012337">
    <property type="entry name" value="RNaseH-like_sf"/>
</dbReference>
<comment type="subcellular location">
    <subcellularLocation>
        <location evidence="3">Cytoplasm</location>
    </subcellularLocation>
    <subcellularLocation>
        <location evidence="4">Nucleus</location>
        <location evidence="4">Nucleolus</location>
    </subcellularLocation>
</comment>
<dbReference type="GO" id="GO:0008859">
    <property type="term" value="F:exoribonuclease II activity"/>
    <property type="evidence" value="ECO:0007669"/>
    <property type="project" value="UniProtKB-EC"/>
</dbReference>
<dbReference type="Proteomes" id="UP000016666">
    <property type="component" value="Chromosome 4"/>
</dbReference>
<evidence type="ECO:0000256" key="9">
    <source>
        <dbReference type="ARBA" id="ARBA00022722"/>
    </source>
</evidence>
<dbReference type="InterPro" id="IPR036361">
    <property type="entry name" value="SAP_dom_sf"/>
</dbReference>
<feature type="region of interest" description="Disordered" evidence="19">
    <location>
        <begin position="1"/>
        <end position="56"/>
    </location>
</feature>
<feature type="compositionally biased region" description="Basic and acidic residues" evidence="19">
    <location>
        <begin position="1"/>
        <end position="15"/>
    </location>
</feature>
<evidence type="ECO:0000256" key="16">
    <source>
        <dbReference type="ARBA" id="ARBA00023242"/>
    </source>
</evidence>
<keyword evidence="8" id="KW-0597">Phosphoprotein</keyword>
<dbReference type="AlphaFoldDB" id="A0A493U421"/>
<evidence type="ECO:0000256" key="19">
    <source>
        <dbReference type="SAM" id="MobiDB-lite"/>
    </source>
</evidence>
<protein>
    <recommendedName>
        <fullName evidence="17">3'-5' exoribonuclease 1</fullName>
        <ecNumber evidence="5">3.1.13.1</ecNumber>
    </recommendedName>
    <alternativeName>
        <fullName evidence="18">Histone mRNA 3'-exonuclease 1</fullName>
    </alternativeName>
</protein>
<keyword evidence="10" id="KW-0479">Metal-binding</keyword>
<keyword evidence="7" id="KW-0698">rRNA processing</keyword>
<sequence>MEGQQEEHEEQKENRPQPPRPPPPPAASPPGKQHGGAGEQGTEGKSPGSGQGAFSDPVYKEIAVTNGYINRMSREELRSKLAEFKLETRGVKDVLKKRLKNYYKKQKLMQKEVLNSDGYYDYICVVDFEATCEEGNPPEFVHEIIEFPIVLLNTHTLEIEDTFQQYVKPEVNPKLSNFCIGLTGITQDIIDKADAFPQVLQNVIEWMRQRELGTKYSYCMLTDGSWDMSKFLNIQCRVSRIKYPSFAKKWINIRKSYGNFYKVPRNQTKLTIMLEKLGMTYDGRPHSGLDDSKNIARIAIRMLQDGCELRVNEKMHAGQLMTVSSSTPIEGAPAPQMPRYRN</sequence>
<dbReference type="GO" id="GO:0000460">
    <property type="term" value="P:maturation of 5.8S rRNA"/>
    <property type="evidence" value="ECO:0007669"/>
    <property type="project" value="Ensembl"/>
</dbReference>
<keyword evidence="11" id="KW-0378">Hydrolase</keyword>
<dbReference type="PROSITE" id="PS50800">
    <property type="entry name" value="SAP"/>
    <property type="match status" value="1"/>
</dbReference>
<dbReference type="PANTHER" id="PTHR23044">
    <property type="entry name" value="3'-5' EXONUCLEASE ERI1-RELATED"/>
    <property type="match status" value="1"/>
</dbReference>
<dbReference type="GO" id="GO:0005737">
    <property type="term" value="C:cytoplasm"/>
    <property type="evidence" value="ECO:0007669"/>
    <property type="project" value="UniProtKB-SubCell"/>
</dbReference>
<dbReference type="GO" id="GO:0046872">
    <property type="term" value="F:metal ion binding"/>
    <property type="evidence" value="ECO:0007669"/>
    <property type="project" value="UniProtKB-KW"/>
</dbReference>
<evidence type="ECO:0000256" key="18">
    <source>
        <dbReference type="ARBA" id="ARBA00080754"/>
    </source>
</evidence>
<feature type="compositionally biased region" description="Pro residues" evidence="19">
    <location>
        <begin position="16"/>
        <end position="28"/>
    </location>
</feature>
<reference evidence="21" key="2">
    <citation type="submission" date="2025-08" db="UniProtKB">
        <authorList>
            <consortium name="Ensembl"/>
        </authorList>
    </citation>
    <scope>IDENTIFICATION</scope>
</reference>
<keyword evidence="16" id="KW-0539">Nucleus</keyword>
<dbReference type="SMART" id="SM00513">
    <property type="entry name" value="SAP"/>
    <property type="match status" value="1"/>
</dbReference>
<dbReference type="PANTHER" id="PTHR23044:SF61">
    <property type="entry name" value="3'-5' EXORIBONUCLEASE 1-RELATED"/>
    <property type="match status" value="1"/>
</dbReference>
<evidence type="ECO:0000256" key="12">
    <source>
        <dbReference type="ARBA" id="ARBA00022839"/>
    </source>
</evidence>
<keyword evidence="14" id="KW-0694">RNA-binding</keyword>
<evidence type="ECO:0000256" key="4">
    <source>
        <dbReference type="ARBA" id="ARBA00004604"/>
    </source>
</evidence>
<dbReference type="InterPro" id="IPR003034">
    <property type="entry name" value="SAP_dom"/>
</dbReference>
<dbReference type="GO" id="GO:0031047">
    <property type="term" value="P:regulatory ncRNA-mediated gene silencing"/>
    <property type="evidence" value="ECO:0007669"/>
    <property type="project" value="UniProtKB-KW"/>
</dbReference>
<dbReference type="InterPro" id="IPR013520">
    <property type="entry name" value="Ribonucl_H"/>
</dbReference>
<dbReference type="EC" id="3.1.13.1" evidence="5"/>
<dbReference type="Gene3D" id="3.30.420.10">
    <property type="entry name" value="Ribonuclease H-like superfamily/Ribonuclease H"/>
    <property type="match status" value="1"/>
</dbReference>
<dbReference type="GeneTree" id="ENSGT00530000063205"/>
<dbReference type="STRING" id="8840.ENSAPLP00000032585"/>
<keyword evidence="12" id="KW-0269">Exonuclease</keyword>
<dbReference type="CDD" id="cd06133">
    <property type="entry name" value="ERI-1_3'hExo_like"/>
    <property type="match status" value="1"/>
</dbReference>
<dbReference type="InterPro" id="IPR036397">
    <property type="entry name" value="RNaseH_sf"/>
</dbReference>
<keyword evidence="22" id="KW-1185">Reference proteome</keyword>
<evidence type="ECO:0000259" key="20">
    <source>
        <dbReference type="PROSITE" id="PS50800"/>
    </source>
</evidence>
<evidence type="ECO:0000256" key="11">
    <source>
        <dbReference type="ARBA" id="ARBA00022801"/>
    </source>
</evidence>
<evidence type="ECO:0000256" key="14">
    <source>
        <dbReference type="ARBA" id="ARBA00022884"/>
    </source>
</evidence>
<dbReference type="Gene3D" id="1.10.720.30">
    <property type="entry name" value="SAP domain"/>
    <property type="match status" value="1"/>
</dbReference>
<evidence type="ECO:0000256" key="15">
    <source>
        <dbReference type="ARBA" id="ARBA00023158"/>
    </source>
</evidence>
<dbReference type="Ensembl" id="ENSAPLT00000028423.1">
    <property type="protein sequence ID" value="ENSAPLP00000032585.1"/>
    <property type="gene ID" value="ENSAPLG00000012159.2"/>
</dbReference>
<evidence type="ECO:0000256" key="8">
    <source>
        <dbReference type="ARBA" id="ARBA00022553"/>
    </source>
</evidence>
<evidence type="ECO:0000256" key="6">
    <source>
        <dbReference type="ARBA" id="ARBA00022490"/>
    </source>
</evidence>
<dbReference type="FunFam" id="3.30.420.10:FF:000034">
    <property type="entry name" value="3'-5' exoribonuclease 1"/>
    <property type="match status" value="1"/>
</dbReference>
<dbReference type="SUPFAM" id="SSF53098">
    <property type="entry name" value="Ribonuclease H-like"/>
    <property type="match status" value="1"/>
</dbReference>
<name>A0A493U421_ANAPP</name>
<dbReference type="InterPro" id="IPR047201">
    <property type="entry name" value="ERI-1_3'hExo-like"/>
</dbReference>
<comment type="cofactor">
    <cofactor evidence="2">
        <name>Mg(2+)</name>
        <dbReference type="ChEBI" id="CHEBI:18420"/>
    </cofactor>
</comment>
<evidence type="ECO:0000256" key="5">
    <source>
        <dbReference type="ARBA" id="ARBA00012163"/>
    </source>
</evidence>
<gene>
    <name evidence="21" type="primary">ERI1</name>
</gene>
<evidence type="ECO:0000256" key="10">
    <source>
        <dbReference type="ARBA" id="ARBA00022723"/>
    </source>
</evidence>
<evidence type="ECO:0000256" key="3">
    <source>
        <dbReference type="ARBA" id="ARBA00004496"/>
    </source>
</evidence>
<keyword evidence="9" id="KW-0540">Nuclease</keyword>
<reference evidence="21" key="3">
    <citation type="submission" date="2025-09" db="UniProtKB">
        <authorList>
            <consortium name="Ensembl"/>
        </authorList>
    </citation>
    <scope>IDENTIFICATION</scope>
</reference>
<accession>A0A493U421</accession>
<proteinExistence type="predicted"/>